<comment type="caution">
    <text evidence="2">The sequence shown here is derived from an EMBL/GenBank/DDBJ whole genome shotgun (WGS) entry which is preliminary data.</text>
</comment>
<feature type="compositionally biased region" description="Low complexity" evidence="1">
    <location>
        <begin position="12"/>
        <end position="47"/>
    </location>
</feature>
<reference evidence="2 3" key="2">
    <citation type="journal article" date="2012" name="Open Biol.">
        <title>Characteristics of nucleosomes and linker DNA regions on the genome of the basidiomycete Mixia osmundae revealed by mono- and dinucleosome mapping.</title>
        <authorList>
            <person name="Nishida H."/>
            <person name="Kondo S."/>
            <person name="Matsumoto T."/>
            <person name="Suzuki Y."/>
            <person name="Yoshikawa H."/>
            <person name="Taylor T.D."/>
            <person name="Sugiyama J."/>
        </authorList>
    </citation>
    <scope>NUCLEOTIDE SEQUENCE [LARGE SCALE GENOMIC DNA]</scope>
    <source>
        <strain evidence="3">CBS 9802 / IAM 14324 / JCM 22182 / KY 12970</strain>
    </source>
</reference>
<dbReference type="InParanoid" id="G7DVW5"/>
<dbReference type="Proteomes" id="UP000009131">
    <property type="component" value="Unassembled WGS sequence"/>
</dbReference>
<evidence type="ECO:0000313" key="3">
    <source>
        <dbReference type="Proteomes" id="UP000009131"/>
    </source>
</evidence>
<reference evidence="2 3" key="1">
    <citation type="journal article" date="2011" name="J. Gen. Appl. Microbiol.">
        <title>Draft genome sequencing of the enigmatic basidiomycete Mixia osmundae.</title>
        <authorList>
            <person name="Nishida H."/>
            <person name="Nagatsuka Y."/>
            <person name="Sugiyama J."/>
        </authorList>
    </citation>
    <scope>NUCLEOTIDE SEQUENCE [LARGE SCALE GENOMIC DNA]</scope>
    <source>
        <strain evidence="3">CBS 9802 / IAM 14324 / JCM 22182 / KY 12970</strain>
    </source>
</reference>
<gene>
    <name evidence="2" type="primary">Mo01378</name>
    <name evidence="2" type="ORF">E5Q_01378</name>
</gene>
<dbReference type="OrthoDB" id="2527463at2759"/>
<organism evidence="2 3">
    <name type="scientific">Mixia osmundae (strain CBS 9802 / IAM 14324 / JCM 22182 / KY 12970)</name>
    <dbReference type="NCBI Taxonomy" id="764103"/>
    <lineage>
        <taxon>Eukaryota</taxon>
        <taxon>Fungi</taxon>
        <taxon>Dikarya</taxon>
        <taxon>Basidiomycota</taxon>
        <taxon>Pucciniomycotina</taxon>
        <taxon>Mixiomycetes</taxon>
        <taxon>Mixiales</taxon>
        <taxon>Mixiaceae</taxon>
        <taxon>Mixia</taxon>
    </lineage>
</organism>
<feature type="region of interest" description="Disordered" evidence="1">
    <location>
        <begin position="1"/>
        <end position="64"/>
    </location>
</feature>
<accession>G7DVW5</accession>
<dbReference type="RefSeq" id="XP_014568165.1">
    <property type="nucleotide sequence ID" value="XM_014712679.1"/>
</dbReference>
<sequence>MTDKARAQVDDSLGSRIAASARSLASDVTASSSATTSSTATNGAWSSDKPPPSALNDRQALHGAQEHAQLGSSISYVQSSGPRPFAKLRHTNDEQDYAGSDIDYAAFASPAVPHYTQPEPLRTIEPAAYYSSRDYRPEDLRIRPGDGAAVLALLESETFDDDTQAEHTNADLDNPRGADVQSWRKQLDEAVPDDPLLDLTRDELDALRLQRDANPYLFELLSGDRSIDSRKRPPRDIQEYLALHTYTDDVYGLPDSIKRTLDEAKDSDASDETRNKALRRLEMLRRHLFATSSPTDAI</sequence>
<evidence type="ECO:0000313" key="2">
    <source>
        <dbReference type="EMBL" id="GAA94725.1"/>
    </source>
</evidence>
<keyword evidence="3" id="KW-1185">Reference proteome</keyword>
<dbReference type="HOGENOM" id="CLU_934100_0_0_1"/>
<evidence type="ECO:0000256" key="1">
    <source>
        <dbReference type="SAM" id="MobiDB-lite"/>
    </source>
</evidence>
<dbReference type="AlphaFoldDB" id="G7DVW5"/>
<protein>
    <submittedName>
        <fullName evidence="2">Uncharacterized protein</fullName>
    </submittedName>
</protein>
<name>G7DVW5_MIXOS</name>
<dbReference type="EMBL" id="BABT02000046">
    <property type="protein sequence ID" value="GAA94725.1"/>
    <property type="molecule type" value="Genomic_DNA"/>
</dbReference>
<proteinExistence type="predicted"/>